<name>A0A1Y4DJ28_9BACT</name>
<organism evidence="7 8">
    <name type="scientific">Candidatus Avelusimicrobium gallicola</name>
    <dbReference type="NCBI Taxonomy" id="2562704"/>
    <lineage>
        <taxon>Bacteria</taxon>
        <taxon>Pseudomonadati</taxon>
        <taxon>Elusimicrobiota</taxon>
        <taxon>Elusimicrobia</taxon>
        <taxon>Elusimicrobiales</taxon>
        <taxon>Elusimicrobiaceae</taxon>
        <taxon>Candidatus Avelusimicrobium</taxon>
    </lineage>
</organism>
<gene>
    <name evidence="7" type="ORF">B5F75_06815</name>
</gene>
<feature type="transmembrane region" description="Helical" evidence="6">
    <location>
        <begin position="166"/>
        <end position="183"/>
    </location>
</feature>
<keyword evidence="3" id="KW-0133">Cell shape</keyword>
<dbReference type="PANTHER" id="PTHR30474">
    <property type="entry name" value="CELL CYCLE PROTEIN"/>
    <property type="match status" value="1"/>
</dbReference>
<dbReference type="AlphaFoldDB" id="A0A1Y4DJ28"/>
<evidence type="ECO:0000256" key="5">
    <source>
        <dbReference type="ARBA" id="ARBA00023136"/>
    </source>
</evidence>
<feature type="transmembrane region" description="Helical" evidence="6">
    <location>
        <begin position="260"/>
        <end position="280"/>
    </location>
</feature>
<comment type="caution">
    <text evidence="7">The sequence shown here is derived from an EMBL/GenBank/DDBJ whole genome shotgun (WGS) entry which is preliminary data.</text>
</comment>
<feature type="transmembrane region" description="Helical" evidence="6">
    <location>
        <begin position="385"/>
        <end position="413"/>
    </location>
</feature>
<feature type="transmembrane region" description="Helical" evidence="6">
    <location>
        <begin position="143"/>
        <end position="160"/>
    </location>
</feature>
<feature type="transmembrane region" description="Helical" evidence="6">
    <location>
        <begin position="230"/>
        <end position="251"/>
    </location>
</feature>
<evidence type="ECO:0000256" key="1">
    <source>
        <dbReference type="ARBA" id="ARBA00004141"/>
    </source>
</evidence>
<keyword evidence="8" id="KW-1185">Reference proteome</keyword>
<keyword evidence="2 6" id="KW-0812">Transmembrane</keyword>
<dbReference type="Proteomes" id="UP000196368">
    <property type="component" value="Unassembled WGS sequence"/>
</dbReference>
<dbReference type="PANTHER" id="PTHR30474:SF1">
    <property type="entry name" value="PEPTIDOGLYCAN GLYCOSYLTRANSFERASE MRDB"/>
    <property type="match status" value="1"/>
</dbReference>
<feature type="transmembrane region" description="Helical" evidence="6">
    <location>
        <begin position="105"/>
        <end position="131"/>
    </location>
</feature>
<dbReference type="GO" id="GO:0051301">
    <property type="term" value="P:cell division"/>
    <property type="evidence" value="ECO:0007669"/>
    <property type="project" value="InterPro"/>
</dbReference>
<dbReference type="InterPro" id="IPR001182">
    <property type="entry name" value="FtsW/RodA"/>
</dbReference>
<protein>
    <recommendedName>
        <fullName evidence="9">Rod shape-determining protein RodA</fullName>
    </recommendedName>
</protein>
<feature type="transmembrane region" description="Helical" evidence="6">
    <location>
        <begin position="51"/>
        <end position="69"/>
    </location>
</feature>
<dbReference type="GO" id="GO:0015648">
    <property type="term" value="F:lipid-linked peptidoglycan transporter activity"/>
    <property type="evidence" value="ECO:0007669"/>
    <property type="project" value="TreeGrafter"/>
</dbReference>
<dbReference type="GO" id="GO:0005886">
    <property type="term" value="C:plasma membrane"/>
    <property type="evidence" value="ECO:0007669"/>
    <property type="project" value="TreeGrafter"/>
</dbReference>
<evidence type="ECO:0000256" key="4">
    <source>
        <dbReference type="ARBA" id="ARBA00022989"/>
    </source>
</evidence>
<evidence type="ECO:0000313" key="7">
    <source>
        <dbReference type="EMBL" id="OUO56320.1"/>
    </source>
</evidence>
<dbReference type="OrthoDB" id="9812661at2"/>
<feature type="transmembrane region" description="Helical" evidence="6">
    <location>
        <begin position="353"/>
        <end position="373"/>
    </location>
</feature>
<comment type="subcellular location">
    <subcellularLocation>
        <location evidence="1">Membrane</location>
        <topology evidence="1">Multi-pass membrane protein</topology>
    </subcellularLocation>
</comment>
<keyword evidence="4 6" id="KW-1133">Transmembrane helix</keyword>
<accession>A0A1Y4DJ28</accession>
<keyword evidence="5 6" id="KW-0472">Membrane</keyword>
<evidence type="ECO:0000313" key="8">
    <source>
        <dbReference type="Proteomes" id="UP000196368"/>
    </source>
</evidence>
<feature type="transmembrane region" description="Helical" evidence="6">
    <location>
        <begin position="18"/>
        <end position="39"/>
    </location>
</feature>
<feature type="transmembrane region" description="Helical" evidence="6">
    <location>
        <begin position="81"/>
        <end position="99"/>
    </location>
</feature>
<dbReference type="EMBL" id="NFJD01000004">
    <property type="protein sequence ID" value="OUO56320.1"/>
    <property type="molecule type" value="Genomic_DNA"/>
</dbReference>
<reference evidence="8" key="1">
    <citation type="submission" date="2017-04" db="EMBL/GenBank/DDBJ databases">
        <title>Function of individual gut microbiota members based on whole genome sequencing of pure cultures obtained from chicken caecum.</title>
        <authorList>
            <person name="Medvecky M."/>
            <person name="Cejkova D."/>
            <person name="Polansky O."/>
            <person name="Karasova D."/>
            <person name="Kubasova T."/>
            <person name="Cizek A."/>
            <person name="Rychlik I."/>
        </authorList>
    </citation>
    <scope>NUCLEOTIDE SEQUENCE [LARGE SCALE GENOMIC DNA]</scope>
    <source>
        <strain evidence="8">An273</strain>
    </source>
</reference>
<dbReference type="GO" id="GO:0032153">
    <property type="term" value="C:cell division site"/>
    <property type="evidence" value="ECO:0007669"/>
    <property type="project" value="TreeGrafter"/>
</dbReference>
<dbReference type="Pfam" id="PF01098">
    <property type="entry name" value="FTSW_RODA_SPOVE"/>
    <property type="match status" value="2"/>
</dbReference>
<feature type="transmembrane region" description="Helical" evidence="6">
    <location>
        <begin position="419"/>
        <end position="441"/>
    </location>
</feature>
<dbReference type="GO" id="GO:0008360">
    <property type="term" value="P:regulation of cell shape"/>
    <property type="evidence" value="ECO:0007669"/>
    <property type="project" value="UniProtKB-KW"/>
</dbReference>
<evidence type="ECO:0000256" key="2">
    <source>
        <dbReference type="ARBA" id="ARBA00022692"/>
    </source>
</evidence>
<proteinExistence type="predicted"/>
<evidence type="ECO:0000256" key="6">
    <source>
        <dbReference type="SAM" id="Phobius"/>
    </source>
</evidence>
<evidence type="ECO:0000256" key="3">
    <source>
        <dbReference type="ARBA" id="ARBA00022960"/>
    </source>
</evidence>
<evidence type="ECO:0008006" key="9">
    <source>
        <dbReference type="Google" id="ProtNLM"/>
    </source>
</evidence>
<feature type="transmembrane region" description="Helical" evidence="6">
    <location>
        <begin position="190"/>
        <end position="210"/>
    </location>
</feature>
<sequence length="447" mass="49548">MAAFRNFTLRSGRSRLDYILFGAMIALVVLGALCIMSAVNSLSFSNPVVRTHLVALPIGALAFFVGWSFNYQIFDEQWKYLYGFILALLIGVLLFGSYQRGSRSWFVFPFFSMQPSEICRVCTILVAAAYLDRRGQRIRDVSSLFGLGLLLLPIFGLIMMQPDFSSVVVTLPALLVLLFCTGVNVFYLGLIGLFVGVVGVFTVGWTYIYLHPELLDYWIVNAFYQLAHSPWYMAGFSVLVMLGGYGAWWFFKQLRIFLPSFYFVVATLVVLAGLFGGIVVDHQMKPHQRKRVETFLAPRSDPQGAGYNVLQAQIAMGAGGILGTGLFSGTQSRLGFVPEKHTDFILAVVGEELGLWGTLMVLGLYLLILWRTIVVAYSASDRYGYLVCAGIFGMFFTYMLVNFGMLIGIVPVAGIPLPFISYGGSNLVASLWALGVVQSVYARRIRA</sequence>
<dbReference type="RefSeq" id="WP_087289283.1">
    <property type="nucleotide sequence ID" value="NZ_NFJD01000004.1"/>
</dbReference>